<keyword evidence="2 6" id="KW-0645">Protease</keyword>
<feature type="compositionally biased region" description="Polar residues" evidence="8">
    <location>
        <begin position="1"/>
        <end position="11"/>
    </location>
</feature>
<dbReference type="PROSITE" id="PS52048">
    <property type="entry name" value="UCH_DOMAIN"/>
    <property type="match status" value="1"/>
</dbReference>
<dbReference type="InterPro" id="IPR038765">
    <property type="entry name" value="Papain-like_cys_pep_sf"/>
</dbReference>
<evidence type="ECO:0000256" key="6">
    <source>
        <dbReference type="PROSITE-ProRule" id="PRU01393"/>
    </source>
</evidence>
<reference evidence="10 11" key="1">
    <citation type="journal article" date="2024" name="Commun. Biol.">
        <title>Comparative genomic analysis of thermophilic fungi reveals convergent evolutionary adaptations and gene losses.</title>
        <authorList>
            <person name="Steindorff A.S."/>
            <person name="Aguilar-Pontes M.V."/>
            <person name="Robinson A.J."/>
            <person name="Andreopoulos B."/>
            <person name="LaButti K."/>
            <person name="Kuo A."/>
            <person name="Mondo S."/>
            <person name="Riley R."/>
            <person name="Otillar R."/>
            <person name="Haridas S."/>
            <person name="Lipzen A."/>
            <person name="Grimwood J."/>
            <person name="Schmutz J."/>
            <person name="Clum A."/>
            <person name="Reid I.D."/>
            <person name="Moisan M.C."/>
            <person name="Butler G."/>
            <person name="Nguyen T.T.M."/>
            <person name="Dewar K."/>
            <person name="Conant G."/>
            <person name="Drula E."/>
            <person name="Henrissat B."/>
            <person name="Hansel C."/>
            <person name="Singer S."/>
            <person name="Hutchinson M.I."/>
            <person name="de Vries R.P."/>
            <person name="Natvig D.O."/>
            <person name="Powell A.J."/>
            <person name="Tsang A."/>
            <person name="Grigoriev I.V."/>
        </authorList>
    </citation>
    <scope>NUCLEOTIDE SEQUENCE [LARGE SCALE GENOMIC DNA]</scope>
    <source>
        <strain evidence="10 11">CBS 494.80</strain>
    </source>
</reference>
<feature type="compositionally biased region" description="Polar residues" evidence="8">
    <location>
        <begin position="47"/>
        <end position="59"/>
    </location>
</feature>
<feature type="region of interest" description="Disordered" evidence="8">
    <location>
        <begin position="1"/>
        <end position="83"/>
    </location>
</feature>
<dbReference type="EC" id="3.4.19.12" evidence="7"/>
<evidence type="ECO:0000256" key="4">
    <source>
        <dbReference type="ARBA" id="ARBA00022801"/>
    </source>
</evidence>
<dbReference type="PANTHER" id="PTHR10589:SF29">
    <property type="entry name" value="UBIQUITIN CARBOXYL-TERMINAL HYDROLASE"/>
    <property type="match status" value="1"/>
</dbReference>
<keyword evidence="11" id="KW-1185">Reference proteome</keyword>
<evidence type="ECO:0000256" key="5">
    <source>
        <dbReference type="ARBA" id="ARBA00022807"/>
    </source>
</evidence>
<protein>
    <recommendedName>
        <fullName evidence="7">Ubiquitin carboxyl-terminal hydrolase</fullName>
        <ecNumber evidence="7">3.4.19.12</ecNumber>
    </recommendedName>
</protein>
<keyword evidence="5 6" id="KW-0788">Thiol protease</keyword>
<dbReference type="PANTHER" id="PTHR10589">
    <property type="entry name" value="UBIQUITIN CARBOXYL-TERMINAL HYDROLASE"/>
    <property type="match status" value="1"/>
</dbReference>
<comment type="catalytic activity">
    <reaction evidence="1 6 7">
        <text>Thiol-dependent hydrolysis of ester, thioester, amide, peptide and isopeptide bonds formed by the C-terminal Gly of ubiquitin (a 76-residue protein attached to proteins as an intracellular targeting signal).</text>
        <dbReference type="EC" id="3.4.19.12"/>
    </reaction>
</comment>
<dbReference type="InterPro" id="IPR036959">
    <property type="entry name" value="Peptidase_C12_UCH_sf"/>
</dbReference>
<dbReference type="Pfam" id="PF01088">
    <property type="entry name" value="Peptidase_C12"/>
    <property type="match status" value="1"/>
</dbReference>
<dbReference type="Gene3D" id="3.40.532.10">
    <property type="entry name" value="Peptidase C12, ubiquitin carboxyl-terminal hydrolase"/>
    <property type="match status" value="1"/>
</dbReference>
<keyword evidence="3 6" id="KW-0833">Ubl conjugation pathway</keyword>
<evidence type="ECO:0000313" key="11">
    <source>
        <dbReference type="Proteomes" id="UP001595075"/>
    </source>
</evidence>
<comment type="similarity">
    <text evidence="6 7">Belongs to the peptidase C12 family.</text>
</comment>
<feature type="site" description="Transition state stabilizer" evidence="6">
    <location>
        <position position="214"/>
    </location>
</feature>
<dbReference type="EMBL" id="JAZHXI010000004">
    <property type="protein sequence ID" value="KAL2072296.1"/>
    <property type="molecule type" value="Genomic_DNA"/>
</dbReference>
<feature type="active site" description="Nucleophile" evidence="6">
    <location>
        <position position="220"/>
    </location>
</feature>
<evidence type="ECO:0000259" key="9">
    <source>
        <dbReference type="PROSITE" id="PS52048"/>
    </source>
</evidence>
<name>A0ABR4CQR1_9HELO</name>
<comment type="caution">
    <text evidence="10">The sequence shown here is derived from an EMBL/GenBank/DDBJ whole genome shotgun (WGS) entry which is preliminary data.</text>
</comment>
<evidence type="ECO:0000313" key="10">
    <source>
        <dbReference type="EMBL" id="KAL2072296.1"/>
    </source>
</evidence>
<dbReference type="PRINTS" id="PR00707">
    <property type="entry name" value="UBCTHYDRLASE"/>
</dbReference>
<dbReference type="SUPFAM" id="SSF54001">
    <property type="entry name" value="Cysteine proteinases"/>
    <property type="match status" value="1"/>
</dbReference>
<evidence type="ECO:0000256" key="8">
    <source>
        <dbReference type="SAM" id="MobiDB-lite"/>
    </source>
</evidence>
<proteinExistence type="inferred from homology"/>
<gene>
    <name evidence="10" type="ORF">VTL71DRAFT_11639</name>
</gene>
<dbReference type="InterPro" id="IPR001578">
    <property type="entry name" value="Peptidase_C12_UCH"/>
</dbReference>
<feature type="site" description="Important for enzyme activity" evidence="6">
    <location>
        <position position="340"/>
    </location>
</feature>
<feature type="active site" description="Proton donor" evidence="6">
    <location>
        <position position="325"/>
    </location>
</feature>
<feature type="compositionally biased region" description="Polar residues" evidence="8">
    <location>
        <begin position="70"/>
        <end position="80"/>
    </location>
</feature>
<evidence type="ECO:0000256" key="2">
    <source>
        <dbReference type="ARBA" id="ARBA00022670"/>
    </source>
</evidence>
<accession>A0ABR4CQR1</accession>
<evidence type="ECO:0000256" key="7">
    <source>
        <dbReference type="RuleBase" id="RU361215"/>
    </source>
</evidence>
<sequence>MEDNMEVTTELQPVDLAISVGREQRQSTPAVRSDISVPSKSPEEAPSYNSSDKAATPTSLKDIREKFSVEGSSLDATSPTPEVDSLRITTNTETKSMGVFPAMSTRSLRKRKEPSSFLSDPVTEALRPLTDEERQNWKGWVELESDPAIFNHILRKWGIQDVKVQEVFGLDDDCMSFVPKPIFGMIFLFRYHDDDADAHDDAQKCPKDVWFANQTISNACATIALLNIIMNVPGLDLGENLQRFKEATQELKPPYRGKRLGENDFIRGIHNSFARRMDMLNADLLLKNEYDDWVKTKKNFPKKVPAKKKKQARKKKSSDDEPGYHFIAYVPIQGEVWRLDGMQREPVKLGDCGHDWFDVASANIMQRALQYQDDGVEYSLMSLCKSPTRQAMEEMACNMHLIQTVEKTLSEIIPDWRVFFDTSTAATVDDLLKTCKLTQDMVDNITPSISERAKMDSAQGDPTKLKDLYCELVREQDNLKNVYMQEATMIGQEDEQVLQKKIDHTPMLYRAIQALAEAGVLRDIVDDVREQEADDQR</sequence>
<feature type="domain" description="UCH catalytic" evidence="9">
    <location>
        <begin position="139"/>
        <end position="385"/>
    </location>
</feature>
<keyword evidence="4 6" id="KW-0378">Hydrolase</keyword>
<dbReference type="Proteomes" id="UP001595075">
    <property type="component" value="Unassembled WGS sequence"/>
</dbReference>
<evidence type="ECO:0000256" key="3">
    <source>
        <dbReference type="ARBA" id="ARBA00022786"/>
    </source>
</evidence>
<organism evidence="10 11">
    <name type="scientific">Oculimacula yallundae</name>
    <dbReference type="NCBI Taxonomy" id="86028"/>
    <lineage>
        <taxon>Eukaryota</taxon>
        <taxon>Fungi</taxon>
        <taxon>Dikarya</taxon>
        <taxon>Ascomycota</taxon>
        <taxon>Pezizomycotina</taxon>
        <taxon>Leotiomycetes</taxon>
        <taxon>Helotiales</taxon>
        <taxon>Ploettnerulaceae</taxon>
        <taxon>Oculimacula</taxon>
    </lineage>
</organism>
<evidence type="ECO:0000256" key="1">
    <source>
        <dbReference type="ARBA" id="ARBA00000707"/>
    </source>
</evidence>